<dbReference type="Gene3D" id="3.30.70.270">
    <property type="match status" value="1"/>
</dbReference>
<dbReference type="Pfam" id="PF00078">
    <property type="entry name" value="RVT_1"/>
    <property type="match status" value="1"/>
</dbReference>
<dbReference type="Proteomes" id="UP000271098">
    <property type="component" value="Unassembled WGS sequence"/>
</dbReference>
<proteinExistence type="predicted"/>
<evidence type="ECO:0000313" key="4">
    <source>
        <dbReference type="WBParaSite" id="GPUH_0000792301-mRNA-1"/>
    </source>
</evidence>
<feature type="domain" description="Reverse transcriptase" evidence="1">
    <location>
        <begin position="35"/>
        <end position="165"/>
    </location>
</feature>
<dbReference type="OrthoDB" id="5919961at2759"/>
<dbReference type="InterPro" id="IPR043128">
    <property type="entry name" value="Rev_trsase/Diguanyl_cyclase"/>
</dbReference>
<dbReference type="CDD" id="cd01647">
    <property type="entry name" value="RT_LTR"/>
    <property type="match status" value="1"/>
</dbReference>
<dbReference type="InterPro" id="IPR000477">
    <property type="entry name" value="RT_dom"/>
</dbReference>
<keyword evidence="3" id="KW-1185">Reference proteome</keyword>
<dbReference type="PANTHER" id="PTHR37984">
    <property type="entry name" value="PROTEIN CBG26694"/>
    <property type="match status" value="1"/>
</dbReference>
<gene>
    <name evidence="2" type="ORF">GPUH_LOCUS7913</name>
</gene>
<dbReference type="InterPro" id="IPR050951">
    <property type="entry name" value="Retrovirus_Pol_polyprotein"/>
</dbReference>
<dbReference type="AlphaFoldDB" id="A0A183DGS3"/>
<evidence type="ECO:0000259" key="1">
    <source>
        <dbReference type="Pfam" id="PF00078"/>
    </source>
</evidence>
<evidence type="ECO:0000313" key="3">
    <source>
        <dbReference type="Proteomes" id="UP000271098"/>
    </source>
</evidence>
<dbReference type="WBParaSite" id="GPUH_0000792301-mRNA-1">
    <property type="protein sequence ID" value="GPUH_0000792301-mRNA-1"/>
    <property type="gene ID" value="GPUH_0000792301"/>
</dbReference>
<dbReference type="PANTHER" id="PTHR37984:SF5">
    <property type="entry name" value="PROTEIN NYNRIN-LIKE"/>
    <property type="match status" value="1"/>
</dbReference>
<reference evidence="2 3" key="2">
    <citation type="submission" date="2018-11" db="EMBL/GenBank/DDBJ databases">
        <authorList>
            <consortium name="Pathogen Informatics"/>
        </authorList>
    </citation>
    <scope>NUCLEOTIDE SEQUENCE [LARGE SCALE GENOMIC DNA]</scope>
</reference>
<dbReference type="InterPro" id="IPR043502">
    <property type="entry name" value="DNA/RNA_pol_sf"/>
</dbReference>
<accession>A0A183DGS3</accession>
<dbReference type="Gene3D" id="3.10.10.10">
    <property type="entry name" value="HIV Type 1 Reverse Transcriptase, subunit A, domain 1"/>
    <property type="match status" value="1"/>
</dbReference>
<organism evidence="4">
    <name type="scientific">Gongylonema pulchrum</name>
    <dbReference type="NCBI Taxonomy" id="637853"/>
    <lineage>
        <taxon>Eukaryota</taxon>
        <taxon>Metazoa</taxon>
        <taxon>Ecdysozoa</taxon>
        <taxon>Nematoda</taxon>
        <taxon>Chromadorea</taxon>
        <taxon>Rhabditida</taxon>
        <taxon>Spirurina</taxon>
        <taxon>Spiruromorpha</taxon>
        <taxon>Spiruroidea</taxon>
        <taxon>Gongylonematidae</taxon>
        <taxon>Gongylonema</taxon>
    </lineage>
</organism>
<name>A0A183DGS3_9BILA</name>
<sequence>MCSKTKVQLILNEDIKPVHILDSSDWAAPIVVARKANGRIRLCADYSTGLNDALKDIIYPIPKVEDVVAKFPGNTIFSQLHLSDAHLQLRLDESSQKMTTISTHKGLFQYNRLVFGLKPAPAIFQKTVDQAPSGIEGTLVYLDDILIMGPDKLTYDQRLHAVLQRL</sequence>
<dbReference type="SUPFAM" id="SSF56672">
    <property type="entry name" value="DNA/RNA polymerases"/>
    <property type="match status" value="1"/>
</dbReference>
<dbReference type="EMBL" id="UYRT01021683">
    <property type="protein sequence ID" value="VDK60101.1"/>
    <property type="molecule type" value="Genomic_DNA"/>
</dbReference>
<protein>
    <submittedName>
        <fullName evidence="4">Reverse transcriptase domain-containing protein</fullName>
    </submittedName>
</protein>
<reference evidence="4" key="1">
    <citation type="submission" date="2016-06" db="UniProtKB">
        <authorList>
            <consortium name="WormBaseParasite"/>
        </authorList>
    </citation>
    <scope>IDENTIFICATION</scope>
</reference>
<evidence type="ECO:0000313" key="2">
    <source>
        <dbReference type="EMBL" id="VDK60101.1"/>
    </source>
</evidence>